<proteinExistence type="predicted"/>
<comment type="caution">
    <text evidence="2">The sequence shown here is derived from an EMBL/GenBank/DDBJ whole genome shotgun (WGS) entry which is preliminary data.</text>
</comment>
<feature type="transmembrane region" description="Helical" evidence="1">
    <location>
        <begin position="187"/>
        <end position="205"/>
    </location>
</feature>
<dbReference type="OrthoDB" id="507684at2"/>
<dbReference type="Proteomes" id="UP000185860">
    <property type="component" value="Unassembled WGS sequence"/>
</dbReference>
<keyword evidence="1" id="KW-0472">Membrane</keyword>
<evidence type="ECO:0000313" key="3">
    <source>
        <dbReference type="Proteomes" id="UP000185860"/>
    </source>
</evidence>
<protein>
    <recommendedName>
        <fullName evidence="4">DUF4079 domain-containing protein</fullName>
    </recommendedName>
</protein>
<gene>
    <name evidence="2" type="ORF">NIES2119_13250</name>
</gene>
<feature type="transmembrane region" description="Helical" evidence="1">
    <location>
        <begin position="92"/>
        <end position="113"/>
    </location>
</feature>
<accession>A0A1U7IKG6</accession>
<keyword evidence="1" id="KW-0812">Transmembrane</keyword>
<dbReference type="AlphaFoldDB" id="A0A1U7IKG6"/>
<dbReference type="RefSeq" id="WP_073593952.1">
    <property type="nucleotide sequence ID" value="NZ_MRCE01000011.1"/>
</dbReference>
<evidence type="ECO:0008006" key="4">
    <source>
        <dbReference type="Google" id="ProtNLM"/>
    </source>
</evidence>
<dbReference type="Pfam" id="PF13301">
    <property type="entry name" value="DUF4079"/>
    <property type="match status" value="1"/>
</dbReference>
<dbReference type="EMBL" id="MRCE01000011">
    <property type="protein sequence ID" value="OKH37665.1"/>
    <property type="molecule type" value="Genomic_DNA"/>
</dbReference>
<feature type="transmembrane region" description="Helical" evidence="1">
    <location>
        <begin position="154"/>
        <end position="175"/>
    </location>
</feature>
<keyword evidence="1" id="KW-1133">Transmembrane helix</keyword>
<name>A0A1U7IKG6_9CYAN</name>
<feature type="transmembrane region" description="Helical" evidence="1">
    <location>
        <begin position="6"/>
        <end position="31"/>
    </location>
</feature>
<dbReference type="InterPro" id="IPR025067">
    <property type="entry name" value="DUF4079"/>
</dbReference>
<evidence type="ECO:0000313" key="2">
    <source>
        <dbReference type="EMBL" id="OKH37665.1"/>
    </source>
</evidence>
<evidence type="ECO:0000256" key="1">
    <source>
        <dbReference type="SAM" id="Phobius"/>
    </source>
</evidence>
<feature type="transmembrane region" description="Helical" evidence="1">
    <location>
        <begin position="62"/>
        <end position="80"/>
    </location>
</feature>
<dbReference type="STRING" id="454136.NIES2119_13250"/>
<feature type="transmembrane region" description="Helical" evidence="1">
    <location>
        <begin position="120"/>
        <end position="142"/>
    </location>
</feature>
<organism evidence="2 3">
    <name type="scientific">[Phormidium ambiguum] IAM M-71</name>
    <dbReference type="NCBI Taxonomy" id="454136"/>
    <lineage>
        <taxon>Bacteria</taxon>
        <taxon>Bacillati</taxon>
        <taxon>Cyanobacteriota</taxon>
        <taxon>Cyanophyceae</taxon>
        <taxon>Oscillatoriophycideae</taxon>
        <taxon>Aerosakkonematales</taxon>
        <taxon>Aerosakkonemataceae</taxon>
        <taxon>Floridanema</taxon>
    </lineage>
</organism>
<sequence>MELNDFLALVHPAIAIIVVFPIVGIVVYFAWQTRQRRLQTVEGNKSKIPPTVGLDHVNIGRVLSGSVVGVTLVGLAYPIFNHIYRENVWGNNSFQVIFIGLMFAAAIASFVFLYQAKTKLWRGVFATLTGVAVVILGCQDGVFRRTNEWYWSHYYIGIAATLLMIFALAILPNIYQDRSNRWRNIHIVLSCIALLLFAGQGMTGTRDLLEIPLTWQKPYIFSCDFANKTCPKPAPPPENNP</sequence>
<reference evidence="2 3" key="1">
    <citation type="submission" date="2016-11" db="EMBL/GenBank/DDBJ databases">
        <title>Draft Genome Sequences of Nine Cyanobacterial Strains from Diverse Habitats.</title>
        <authorList>
            <person name="Zhu T."/>
            <person name="Hou S."/>
            <person name="Lu X."/>
            <person name="Hess W.R."/>
        </authorList>
    </citation>
    <scope>NUCLEOTIDE SEQUENCE [LARGE SCALE GENOMIC DNA]</scope>
    <source>
        <strain evidence="2 3">IAM M-71</strain>
    </source>
</reference>